<reference evidence="1 2" key="1">
    <citation type="journal article" date="2017" name="Int. J. Syst. Evol. Microbiol.">
        <title>Ramlibacter alkalitolerans sp. nov., alkali-tolerant bacterium isolated from soil of ginseng.</title>
        <authorList>
            <person name="Lee D.H."/>
            <person name="Cha C.J."/>
        </authorList>
    </citation>
    <scope>NUCLEOTIDE SEQUENCE [LARGE SCALE GENOMIC DNA]</scope>
    <source>
        <strain evidence="1 2">KACC 19305</strain>
    </source>
</reference>
<dbReference type="RefSeq" id="WP_201692576.1">
    <property type="nucleotide sequence ID" value="NZ_JAEQND010000014.1"/>
</dbReference>
<comment type="caution">
    <text evidence="1">The sequence shown here is derived from an EMBL/GenBank/DDBJ whole genome shotgun (WGS) entry which is preliminary data.</text>
</comment>
<name>A0ABS1JUY7_9BURK</name>
<keyword evidence="2" id="KW-1185">Reference proteome</keyword>
<gene>
    <name evidence="1" type="ORF">JI746_22760</name>
</gene>
<dbReference type="Proteomes" id="UP000622707">
    <property type="component" value="Unassembled WGS sequence"/>
</dbReference>
<organism evidence="1 2">
    <name type="scientific">Ramlibacter alkalitolerans</name>
    <dbReference type="NCBI Taxonomy" id="2039631"/>
    <lineage>
        <taxon>Bacteria</taxon>
        <taxon>Pseudomonadati</taxon>
        <taxon>Pseudomonadota</taxon>
        <taxon>Betaproteobacteria</taxon>
        <taxon>Burkholderiales</taxon>
        <taxon>Comamonadaceae</taxon>
        <taxon>Ramlibacter</taxon>
    </lineage>
</organism>
<evidence type="ECO:0000313" key="2">
    <source>
        <dbReference type="Proteomes" id="UP000622707"/>
    </source>
</evidence>
<dbReference type="EMBL" id="JAEQND010000014">
    <property type="protein sequence ID" value="MBL0427946.1"/>
    <property type="molecule type" value="Genomic_DNA"/>
</dbReference>
<protein>
    <recommendedName>
        <fullName evidence="3">HEPN AbiU2-like domain-containing protein</fullName>
    </recommendedName>
</protein>
<proteinExistence type="predicted"/>
<evidence type="ECO:0000313" key="1">
    <source>
        <dbReference type="EMBL" id="MBL0427946.1"/>
    </source>
</evidence>
<evidence type="ECO:0008006" key="3">
    <source>
        <dbReference type="Google" id="ProtNLM"/>
    </source>
</evidence>
<sequence>MSGKELPTQAIDPKLARRLAQAMSDMREAGRYLRALHALVIKEGWQTRGVADATMLAIIVVYARPFIKSRTEGRAAPKLDASALKLFEGRPALQQLHDRLLSLRDKGVAHADWVHHRTHRFGSAGWITMSNTPESARQDLKSVYRLVRHVERQATLLCMPVRIRQASNVGSERSPGAT</sequence>
<accession>A0ABS1JUY7</accession>